<evidence type="ECO:0000313" key="2">
    <source>
        <dbReference type="EMBL" id="KAG5486716.1"/>
    </source>
</evidence>
<feature type="region of interest" description="Disordered" evidence="1">
    <location>
        <begin position="675"/>
        <end position="704"/>
    </location>
</feature>
<dbReference type="EMBL" id="JAFEUZ010000006">
    <property type="protein sequence ID" value="KAG5486716.1"/>
    <property type="molecule type" value="Genomic_DNA"/>
</dbReference>
<dbReference type="Proteomes" id="UP000673552">
    <property type="component" value="Unassembled WGS sequence"/>
</dbReference>
<feature type="region of interest" description="Disordered" evidence="1">
    <location>
        <begin position="1312"/>
        <end position="1463"/>
    </location>
</feature>
<sequence>MDLSRRIVRIPGYRGTAARGDALKRSPDSYVMREDVAFPAGCTHSSRDDETAMMSKLNALSCKYAQFQRSIVGCVFAMDSGISAPVWASTPAPRQSSSLSPSAGLAPASAADRGRMSPAGRAGPSAASTSSVPDLESCWAETSPLPPTAVLAALYGMTPLHGIFWRGSNGNGLDAGADENTCTGTTLDADSLGGAGSSTSSFELRWSLCRCAADALATPGRYRVTFRDAFTMTTVAAHMTSVIADGDSSSCHGAASLAPPWTSSSSKSSYSLAQQLRRASALLGVDRDGSPLTAPAAVAPTSSLLDWPEEFLWSLLVSLLSSLALVHSAGLHLFGQISAADVLCVACSPTLPRQLEQTWADVAAAAAAATGKEDLRKAECSTVCSGSTCDGCVQVREDADAIFRRFCETAVPSVLLPQATVTAATPCHHVFFVLHPSPELLQQRERDGCAHASRQDVPSLSAAQESELSTPAQQAQHQGADLASVGRLMSLLMELRARWCQRRRGHADPAAVPSSELAFLVRRLGECGGTSAGAAAATQNPTALQLLQLQALRLRTESWYYRRLAEEACDRLSLAPRRMESAGSAALRPFSATLPHAREQHAERQRREAQLAEREAQLAEREAKLKVMLELYELTHEHLDALTLPQLSSAKERANMAVLPNALPSHAGEAGALVAPSASTGPNGGTCDADDVGEKQQRASQAPHEYPLDCRRIPTLLPQQHQLANTAATRLAEVPAADGATAAYDHNGGPPRPQAATPSVSVAPAMAGAGAPHDDAVLGLSALARGAIAGGKPLSANAAAPPMMAETSPVLTTHRHLDAEELSGGGAAALARAAAAGGNGDGASNVVIVEVDVDATEDEGFGLGVENQEAARSTAMHRAPAGGFGGRAARAWTATTTSPSASLSLSTAAMLRQGPHGSPQPASQQQRQQRPLVSPSLHASPFQDMHTPMRSLALPNMGYVDSAAAGTAAYPGVGTNGGGSRSYSKYSALSLLRTPPSARRAVAAAAVATKATPHFRSPSLHSPESYPSSTRPHSAGTADISASAAAALSPYGATERSPPQLRHRRRSSSRGSSINHGGAHVVAFGGRSPRTEDHHQQRNDDAAAWAHQQLAALVEMQTALRAQQPPTPRSRASAAAATSSCSPEMMAAPAFTRSPATPPLASRVGPRGNSMSLPASSEVTPIRGTEPSHHDDSSAEMFRVESSHMRSSDSRSGARHGSGWCGSASAGRDFGRAITAERPQVLLSFTPPHSAPPASSPSIFQTPAATATATEGGASLSYAAPGFAAARDGATVQQAPPAAQYRTATALRGASHGLASSTSPPMRTCATGDSTARATRRGSISSGASHAFPVRGAAARANGAADWHQRSPSQPATSSPATVSTVRAATSALSTSAGVSSQGSGGRSAHCSLSSRTAPARATGHSAGGASSRGTVMRSSSSRISGDPGDSADLGRGTTGGGPLQRLCDAYVPSSSASLAHAGGSRASSTTAVELLRRLRASAGA</sequence>
<feature type="region of interest" description="Disordered" evidence="1">
    <location>
        <begin position="1010"/>
        <end position="1103"/>
    </location>
</feature>
<gene>
    <name evidence="2" type="ORF">LSCM1_07970</name>
</gene>
<feature type="region of interest" description="Disordered" evidence="1">
    <location>
        <begin position="88"/>
        <end position="130"/>
    </location>
</feature>
<reference evidence="3" key="2">
    <citation type="journal article" date="2021" name="Sci. Data">
        <title>Chromosome-scale genome sequencing, assembly and annotation of six genomes from subfamily Leishmaniinae.</title>
        <authorList>
            <person name="Almutairi H."/>
            <person name="Urbaniak M.D."/>
            <person name="Bates M.D."/>
            <person name="Jariyapan N."/>
            <person name="Kwakye-Nuako G."/>
            <person name="Thomaz Soccol V."/>
            <person name="Al-Salem W.S."/>
            <person name="Dillon R.J."/>
            <person name="Bates P.A."/>
            <person name="Gatherer D."/>
        </authorList>
    </citation>
    <scope>NUCLEOTIDE SEQUENCE [LARGE SCALE GENOMIC DNA]</scope>
</reference>
<feature type="region of interest" description="Disordered" evidence="1">
    <location>
        <begin position="911"/>
        <end position="943"/>
    </location>
</feature>
<feature type="region of interest" description="Disordered" evidence="1">
    <location>
        <begin position="1121"/>
        <end position="1220"/>
    </location>
</feature>
<feature type="compositionally biased region" description="Low complexity" evidence="1">
    <location>
        <begin position="919"/>
        <end position="936"/>
    </location>
</feature>
<feature type="compositionally biased region" description="Polar residues" evidence="1">
    <location>
        <begin position="1314"/>
        <end position="1344"/>
    </location>
</feature>
<comment type="caution">
    <text evidence="2">The sequence shown here is derived from an EMBL/GenBank/DDBJ whole genome shotgun (WGS) entry which is preliminary data.</text>
</comment>
<accession>A0A836HYJ4</accession>
<dbReference type="RefSeq" id="XP_067181173.1">
    <property type="nucleotide sequence ID" value="XM_067325317.1"/>
</dbReference>
<keyword evidence="3" id="KW-1185">Reference proteome</keyword>
<feature type="compositionally biased region" description="Polar residues" evidence="1">
    <location>
        <begin position="456"/>
        <end position="477"/>
    </location>
</feature>
<proteinExistence type="predicted"/>
<dbReference type="KEGG" id="lmat:92517829"/>
<feature type="compositionally biased region" description="Polar residues" evidence="1">
    <location>
        <begin position="1019"/>
        <end position="1032"/>
    </location>
</feature>
<feature type="compositionally biased region" description="Basic and acidic residues" evidence="1">
    <location>
        <begin position="1089"/>
        <end position="1101"/>
    </location>
</feature>
<feature type="compositionally biased region" description="Low complexity" evidence="1">
    <location>
        <begin position="1351"/>
        <end position="1397"/>
    </location>
</feature>
<evidence type="ECO:0000313" key="3">
    <source>
        <dbReference type="Proteomes" id="UP000673552"/>
    </source>
</evidence>
<feature type="compositionally biased region" description="Low complexity" evidence="1">
    <location>
        <begin position="1034"/>
        <end position="1049"/>
    </location>
</feature>
<evidence type="ECO:0000256" key="1">
    <source>
        <dbReference type="SAM" id="MobiDB-lite"/>
    </source>
</evidence>
<organism evidence="2 3">
    <name type="scientific">Leishmania martiniquensis</name>
    <dbReference type="NCBI Taxonomy" id="1580590"/>
    <lineage>
        <taxon>Eukaryota</taxon>
        <taxon>Discoba</taxon>
        <taxon>Euglenozoa</taxon>
        <taxon>Kinetoplastea</taxon>
        <taxon>Metakinetoplastina</taxon>
        <taxon>Trypanosomatida</taxon>
        <taxon>Trypanosomatidae</taxon>
        <taxon>Leishmaniinae</taxon>
        <taxon>Leishmania</taxon>
    </lineage>
</organism>
<feature type="compositionally biased region" description="Low complexity" evidence="1">
    <location>
        <begin position="1428"/>
        <end position="1439"/>
    </location>
</feature>
<feature type="compositionally biased region" description="Polar residues" evidence="1">
    <location>
        <begin position="1169"/>
        <end position="1179"/>
    </location>
</feature>
<dbReference type="OrthoDB" id="267538at2759"/>
<protein>
    <submittedName>
        <fullName evidence="2">Uncharacterized protein</fullName>
    </submittedName>
</protein>
<dbReference type="GeneID" id="92517829"/>
<name>A0A836HYJ4_9TRYP</name>
<feature type="region of interest" description="Disordered" evidence="1">
    <location>
        <begin position="445"/>
        <end position="479"/>
    </location>
</feature>
<feature type="compositionally biased region" description="Basic and acidic residues" evidence="1">
    <location>
        <begin position="1186"/>
        <end position="1209"/>
    </location>
</feature>
<feature type="compositionally biased region" description="Low complexity" evidence="1">
    <location>
        <begin position="1129"/>
        <end position="1143"/>
    </location>
</feature>
<feature type="compositionally biased region" description="Low complexity" evidence="1">
    <location>
        <begin position="91"/>
        <end position="130"/>
    </location>
</feature>
<reference evidence="3" key="1">
    <citation type="journal article" date="2021" name="Microbiol. Resour. Announc.">
        <title>LGAAP: Leishmaniinae Genome Assembly and Annotation Pipeline.</title>
        <authorList>
            <person name="Almutairi H."/>
            <person name="Urbaniak M.D."/>
            <person name="Bates M.D."/>
            <person name="Jariyapan N."/>
            <person name="Kwakye-Nuako G."/>
            <person name="Thomaz-Soccol V."/>
            <person name="Al-Salem W.S."/>
            <person name="Dillon R.J."/>
            <person name="Bates P.A."/>
            <person name="Gatherer D."/>
        </authorList>
    </citation>
    <scope>NUCLEOTIDE SEQUENCE [LARGE SCALE GENOMIC DNA]</scope>
</reference>